<protein>
    <recommendedName>
        <fullName evidence="6">tRNA(Ile)-lysidine synthase</fullName>
        <ecNumber evidence="6">6.3.4.19</ecNumber>
    </recommendedName>
    <alternativeName>
        <fullName evidence="6">tRNA(Ile)-2-lysyl-cytidine synthase</fullName>
    </alternativeName>
    <alternativeName>
        <fullName evidence="6">tRNA(Ile)-lysidine synthetase</fullName>
    </alternativeName>
</protein>
<comment type="catalytic activity">
    <reaction evidence="5 6">
        <text>cytidine(34) in tRNA(Ile2) + L-lysine + ATP = lysidine(34) in tRNA(Ile2) + AMP + diphosphate + H(+)</text>
        <dbReference type="Rhea" id="RHEA:43744"/>
        <dbReference type="Rhea" id="RHEA-COMP:10625"/>
        <dbReference type="Rhea" id="RHEA-COMP:10670"/>
        <dbReference type="ChEBI" id="CHEBI:15378"/>
        <dbReference type="ChEBI" id="CHEBI:30616"/>
        <dbReference type="ChEBI" id="CHEBI:32551"/>
        <dbReference type="ChEBI" id="CHEBI:33019"/>
        <dbReference type="ChEBI" id="CHEBI:82748"/>
        <dbReference type="ChEBI" id="CHEBI:83665"/>
        <dbReference type="ChEBI" id="CHEBI:456215"/>
        <dbReference type="EC" id="6.3.4.19"/>
    </reaction>
</comment>
<evidence type="ECO:0000259" key="7">
    <source>
        <dbReference type="Pfam" id="PF01171"/>
    </source>
</evidence>
<dbReference type="InterPro" id="IPR011063">
    <property type="entry name" value="TilS/TtcA_N"/>
</dbReference>
<dbReference type="Proteomes" id="UP000325289">
    <property type="component" value="Unassembled WGS sequence"/>
</dbReference>
<dbReference type="GO" id="GO:0005737">
    <property type="term" value="C:cytoplasm"/>
    <property type="evidence" value="ECO:0007669"/>
    <property type="project" value="UniProtKB-SubCell"/>
</dbReference>
<dbReference type="HAMAP" id="MF_01161">
    <property type="entry name" value="tRNA_Ile_lys_synt"/>
    <property type="match status" value="1"/>
</dbReference>
<comment type="function">
    <text evidence="6">Ligates lysine onto the cytidine present at position 34 of the AUA codon-specific tRNA(Ile) that contains the anticodon CAU, in an ATP-dependent manner. Cytidine is converted to lysidine, thus changing the amino acid specificity of the tRNA from methionine to isoleucine.</text>
</comment>
<feature type="binding site" evidence="6">
    <location>
        <begin position="32"/>
        <end position="37"/>
    </location>
    <ligand>
        <name>ATP</name>
        <dbReference type="ChEBI" id="CHEBI:30616"/>
    </ligand>
</feature>
<evidence type="ECO:0000256" key="4">
    <source>
        <dbReference type="ARBA" id="ARBA00022840"/>
    </source>
</evidence>
<dbReference type="Pfam" id="PF01171">
    <property type="entry name" value="ATP_bind_3"/>
    <property type="match status" value="1"/>
</dbReference>
<dbReference type="Gene3D" id="3.40.50.620">
    <property type="entry name" value="HUPs"/>
    <property type="match status" value="1"/>
</dbReference>
<dbReference type="InterPro" id="IPR012094">
    <property type="entry name" value="tRNA_Ile_lys_synt"/>
</dbReference>
<proteinExistence type="inferred from homology"/>
<dbReference type="InterPro" id="IPR014729">
    <property type="entry name" value="Rossmann-like_a/b/a_fold"/>
</dbReference>
<dbReference type="GO" id="GO:0032267">
    <property type="term" value="F:tRNA(Ile)-lysidine synthase activity"/>
    <property type="evidence" value="ECO:0007669"/>
    <property type="project" value="UniProtKB-EC"/>
</dbReference>
<dbReference type="GO" id="GO:0005524">
    <property type="term" value="F:ATP binding"/>
    <property type="evidence" value="ECO:0007669"/>
    <property type="project" value="UniProtKB-UniRule"/>
</dbReference>
<comment type="subcellular location">
    <subcellularLocation>
        <location evidence="6">Cytoplasm</location>
    </subcellularLocation>
</comment>
<keyword evidence="3 6" id="KW-0547">Nucleotide-binding</keyword>
<evidence type="ECO:0000256" key="6">
    <source>
        <dbReference type="HAMAP-Rule" id="MF_01161"/>
    </source>
</evidence>
<evidence type="ECO:0000313" key="8">
    <source>
        <dbReference type="EMBL" id="SFD73918.1"/>
    </source>
</evidence>
<evidence type="ECO:0000256" key="3">
    <source>
        <dbReference type="ARBA" id="ARBA00022741"/>
    </source>
</evidence>
<keyword evidence="4 6" id="KW-0067">ATP-binding</keyword>
<keyword evidence="1 6" id="KW-0436">Ligase</keyword>
<evidence type="ECO:0000256" key="1">
    <source>
        <dbReference type="ARBA" id="ARBA00022598"/>
    </source>
</evidence>
<name>A0A1I1UW44_9RHOB</name>
<dbReference type="GO" id="GO:0006400">
    <property type="term" value="P:tRNA modification"/>
    <property type="evidence" value="ECO:0007669"/>
    <property type="project" value="UniProtKB-UniRule"/>
</dbReference>
<reference evidence="8 9" key="1">
    <citation type="submission" date="2016-10" db="EMBL/GenBank/DDBJ databases">
        <authorList>
            <person name="Varghese N."/>
            <person name="Submissions S."/>
        </authorList>
    </citation>
    <scope>NUCLEOTIDE SEQUENCE [LARGE SCALE GENOMIC DNA]</scope>
    <source>
        <strain evidence="9">YIM D21,KCTC 23444,ACCC 10710</strain>
    </source>
</reference>
<gene>
    <name evidence="6" type="primary">tilS</name>
    <name evidence="8" type="ORF">SAMN04515678_102502</name>
</gene>
<dbReference type="InterPro" id="IPR012795">
    <property type="entry name" value="tRNA_Ile_lys_synt_N"/>
</dbReference>
<feature type="domain" description="tRNA(Ile)-lysidine/2-thiocytidine synthase N-terminal" evidence="7">
    <location>
        <begin position="27"/>
        <end position="225"/>
    </location>
</feature>
<dbReference type="AlphaFoldDB" id="A0A1I1UW44"/>
<sequence>MTGAPSLDDRFAADMGRLLGPDFPTDIALAVSGGGDSMAMLALAHNWTRAWGVRLWVVTVDHGLRPESAVEAEMVAAECALLGHPHAALRWHWDGQGNVMDAARRARLALIDRWRGGLRHVLMAHTEDDVAETFLMRLARGAGVDGLSAMAPLRRVVPHAEVPPAVQDVCGVTPPGPWTPGYDIVRPLLTVRREELRHYARVLLVPWVEDPTNDDPAYVRARMRHLLGALSAEGLDAGTLAATARRMRRARSALVARTADLARAALRAPGGLPPGVLVFDRVALAASDAETRLRLLSAALRWVAGAEYGPRAAPLEALAERLDAGGRGTLHGCEAEAMRESLWVWRDGAALRGTAIPAGAGLWDGRYRIEGEDLAGLEIRALGEDGWAQIPRPARDGATVPMRVARAAPALWDGTRLRAFAPLDVGPRHVVVDTRPTFMQLLLSD</sequence>
<dbReference type="CDD" id="cd01992">
    <property type="entry name" value="TilS_N"/>
    <property type="match status" value="1"/>
</dbReference>
<dbReference type="PANTHER" id="PTHR43033:SF1">
    <property type="entry name" value="TRNA(ILE)-LYSIDINE SYNTHASE-RELATED"/>
    <property type="match status" value="1"/>
</dbReference>
<dbReference type="EC" id="6.3.4.19" evidence="6"/>
<evidence type="ECO:0000313" key="9">
    <source>
        <dbReference type="Proteomes" id="UP000325289"/>
    </source>
</evidence>
<comment type="domain">
    <text evidence="6">The N-terminal region contains the highly conserved SGGXDS motif, predicted to be a P-loop motif involved in ATP binding.</text>
</comment>
<keyword evidence="2 6" id="KW-0819">tRNA processing</keyword>
<keyword evidence="9" id="KW-1185">Reference proteome</keyword>
<organism evidence="8 9">
    <name type="scientific">Roseivivax sediminis</name>
    <dbReference type="NCBI Taxonomy" id="936889"/>
    <lineage>
        <taxon>Bacteria</taxon>
        <taxon>Pseudomonadati</taxon>
        <taxon>Pseudomonadota</taxon>
        <taxon>Alphaproteobacteria</taxon>
        <taxon>Rhodobacterales</taxon>
        <taxon>Roseobacteraceae</taxon>
        <taxon>Roseivivax</taxon>
    </lineage>
</organism>
<keyword evidence="6" id="KW-0963">Cytoplasm</keyword>
<dbReference type="SUPFAM" id="SSF52402">
    <property type="entry name" value="Adenine nucleotide alpha hydrolases-like"/>
    <property type="match status" value="1"/>
</dbReference>
<dbReference type="PANTHER" id="PTHR43033">
    <property type="entry name" value="TRNA(ILE)-LYSIDINE SYNTHASE-RELATED"/>
    <property type="match status" value="1"/>
</dbReference>
<dbReference type="NCBIfam" id="TIGR02432">
    <property type="entry name" value="lysidine_TilS_N"/>
    <property type="match status" value="1"/>
</dbReference>
<accession>A0A1I1UW44</accession>
<dbReference type="EMBL" id="FOMS01000002">
    <property type="protein sequence ID" value="SFD73918.1"/>
    <property type="molecule type" value="Genomic_DNA"/>
</dbReference>
<evidence type="ECO:0000256" key="2">
    <source>
        <dbReference type="ARBA" id="ARBA00022694"/>
    </source>
</evidence>
<comment type="similarity">
    <text evidence="6">Belongs to the tRNA(Ile)-lysidine synthase family.</text>
</comment>
<evidence type="ECO:0000256" key="5">
    <source>
        <dbReference type="ARBA" id="ARBA00048539"/>
    </source>
</evidence>